<feature type="transmembrane region" description="Helical" evidence="5">
    <location>
        <begin position="349"/>
        <end position="369"/>
    </location>
</feature>
<dbReference type="RefSeq" id="WP_425452402.1">
    <property type="nucleotide sequence ID" value="NZ_CP054613.1"/>
</dbReference>
<accession>A0A2V2YSS9</accession>
<feature type="transmembrane region" description="Helical" evidence="5">
    <location>
        <begin position="307"/>
        <end position="328"/>
    </location>
</feature>
<dbReference type="GO" id="GO:0015108">
    <property type="term" value="F:chloride transmembrane transporter activity"/>
    <property type="evidence" value="ECO:0007669"/>
    <property type="project" value="InterPro"/>
</dbReference>
<keyword evidence="3 5" id="KW-1133">Transmembrane helix</keyword>
<dbReference type="SUPFAM" id="SSF81340">
    <property type="entry name" value="Clc chloride channel"/>
    <property type="match status" value="1"/>
</dbReference>
<comment type="caution">
    <text evidence="6">The sequence shown here is derived from an EMBL/GenBank/DDBJ whole genome shotgun (WGS) entry which is preliminary data.</text>
</comment>
<gene>
    <name evidence="6" type="ORF">DFQ01_110149</name>
</gene>
<evidence type="ECO:0000256" key="3">
    <source>
        <dbReference type="ARBA" id="ARBA00022989"/>
    </source>
</evidence>
<proteinExistence type="predicted"/>
<dbReference type="InterPro" id="IPR014743">
    <property type="entry name" value="Cl-channel_core"/>
</dbReference>
<dbReference type="GO" id="GO:0016020">
    <property type="term" value="C:membrane"/>
    <property type="evidence" value="ECO:0007669"/>
    <property type="project" value="UniProtKB-SubCell"/>
</dbReference>
<dbReference type="PANTHER" id="PTHR43427">
    <property type="entry name" value="CHLORIDE CHANNEL PROTEIN CLC-E"/>
    <property type="match status" value="1"/>
</dbReference>
<protein>
    <submittedName>
        <fullName evidence="6">H+/Cl-antiporter ClcA</fullName>
    </submittedName>
</protein>
<organism evidence="6 7">
    <name type="scientific">Paenibacillus cellulosilyticus</name>
    <dbReference type="NCBI Taxonomy" id="375489"/>
    <lineage>
        <taxon>Bacteria</taxon>
        <taxon>Bacillati</taxon>
        <taxon>Bacillota</taxon>
        <taxon>Bacilli</taxon>
        <taxon>Bacillales</taxon>
        <taxon>Paenibacillaceae</taxon>
        <taxon>Paenibacillus</taxon>
    </lineage>
</organism>
<dbReference type="Proteomes" id="UP000246635">
    <property type="component" value="Unassembled WGS sequence"/>
</dbReference>
<dbReference type="PANTHER" id="PTHR43427:SF12">
    <property type="entry name" value="CHLORIDE TRANSPORTER"/>
    <property type="match status" value="1"/>
</dbReference>
<evidence type="ECO:0000313" key="7">
    <source>
        <dbReference type="Proteomes" id="UP000246635"/>
    </source>
</evidence>
<dbReference type="InterPro" id="IPR050368">
    <property type="entry name" value="ClC-type_chloride_channel"/>
</dbReference>
<evidence type="ECO:0000256" key="1">
    <source>
        <dbReference type="ARBA" id="ARBA00004141"/>
    </source>
</evidence>
<dbReference type="Pfam" id="PF00654">
    <property type="entry name" value="Voltage_CLC"/>
    <property type="match status" value="1"/>
</dbReference>
<dbReference type="CDD" id="cd03682">
    <property type="entry name" value="ClC_sycA_like"/>
    <property type="match status" value="1"/>
</dbReference>
<feature type="transmembrane region" description="Helical" evidence="5">
    <location>
        <begin position="269"/>
        <end position="287"/>
    </location>
</feature>
<keyword evidence="4 5" id="KW-0472">Membrane</keyword>
<sequence length="448" mass="48685">MKKHIEDHLLTVRSYAGRWIYVGILVSLLKWTVLSGLVGIFTGTASALFLASLDWATNTRTSHAWLYLFLPVGGAVVSYLYWKVGKTSSKGNNLILEQIHEGNETIPFRMAPLVLFGTLVTHLLGGSAGREGTAVQMGGTLSEWIGKVFRVKPFDRTIILMCGVSSGFSSVFGTPLAGTVFGLEVLVIGLMRYEALMPCLIASLVGDRITKFWGIHHLQYHMGSVPEFSIVLLIKIVFASVLFGLAGWLFSELTHRLKAYFTKLFKNPIIKSFCGGVIIIGMVHLFGTKDYLGLGIPLIQQAFNESVSPLIFLLKTLFTSLTLGAGFQGGEVTPLFVIGSTLGSSLAQYLHLSAPFLAAIGFISVFSGATNTPIACFIMGVELFGAEGAIYMFVGCIVSFLFSGHTGIYLAQRVGISKSELVSIEYNATIGSLHNKQERRSRSLSKKV</sequence>
<evidence type="ECO:0000256" key="5">
    <source>
        <dbReference type="SAM" id="Phobius"/>
    </source>
</evidence>
<feature type="transmembrane region" description="Helical" evidence="5">
    <location>
        <begin position="389"/>
        <end position="411"/>
    </location>
</feature>
<reference evidence="6 7" key="1">
    <citation type="submission" date="2018-05" db="EMBL/GenBank/DDBJ databases">
        <title>Genomic Encyclopedia of Type Strains, Phase III (KMG-III): the genomes of soil and plant-associated and newly described type strains.</title>
        <authorList>
            <person name="Whitman W."/>
        </authorList>
    </citation>
    <scope>NUCLEOTIDE SEQUENCE [LARGE SCALE GENOMIC DNA]</scope>
    <source>
        <strain evidence="6 7">CECT 5696</strain>
    </source>
</reference>
<comment type="subcellular location">
    <subcellularLocation>
        <location evidence="1">Membrane</location>
        <topology evidence="1">Multi-pass membrane protein</topology>
    </subcellularLocation>
</comment>
<dbReference type="EMBL" id="QGTQ01000010">
    <property type="protein sequence ID" value="PWW01258.1"/>
    <property type="molecule type" value="Genomic_DNA"/>
</dbReference>
<name>A0A2V2YSS9_9BACL</name>
<feature type="transmembrane region" description="Helical" evidence="5">
    <location>
        <begin position="64"/>
        <end position="82"/>
    </location>
</feature>
<dbReference type="InterPro" id="IPR001807">
    <property type="entry name" value="ClC"/>
</dbReference>
<dbReference type="Gene3D" id="1.10.3080.10">
    <property type="entry name" value="Clc chloride channel"/>
    <property type="match status" value="1"/>
</dbReference>
<feature type="transmembrane region" description="Helical" evidence="5">
    <location>
        <begin position="228"/>
        <end position="249"/>
    </location>
</feature>
<dbReference type="AlphaFoldDB" id="A0A2V2YSS9"/>
<feature type="transmembrane region" description="Helical" evidence="5">
    <location>
        <begin position="20"/>
        <end position="52"/>
    </location>
</feature>
<keyword evidence="2 5" id="KW-0812">Transmembrane</keyword>
<feature type="transmembrane region" description="Helical" evidence="5">
    <location>
        <begin position="158"/>
        <end position="183"/>
    </location>
</feature>
<evidence type="ECO:0000313" key="6">
    <source>
        <dbReference type="EMBL" id="PWW01258.1"/>
    </source>
</evidence>
<evidence type="ECO:0000256" key="4">
    <source>
        <dbReference type="ARBA" id="ARBA00023136"/>
    </source>
</evidence>
<evidence type="ECO:0000256" key="2">
    <source>
        <dbReference type="ARBA" id="ARBA00022692"/>
    </source>
</evidence>
<keyword evidence="7" id="KW-1185">Reference proteome</keyword>